<dbReference type="InterPro" id="IPR051162">
    <property type="entry name" value="T4SS_component"/>
</dbReference>
<dbReference type="Gene3D" id="3.40.50.300">
    <property type="entry name" value="P-loop containing nucleotide triphosphate hydrolases"/>
    <property type="match status" value="1"/>
</dbReference>
<name>A0A844DZM3_EUBRA</name>
<dbReference type="Pfam" id="PF19044">
    <property type="entry name" value="P-loop_TraG"/>
    <property type="match status" value="1"/>
</dbReference>
<accession>A0A844DZM3</accession>
<organism evidence="2 3">
    <name type="scientific">Eubacterium ramulus</name>
    <dbReference type="NCBI Taxonomy" id="39490"/>
    <lineage>
        <taxon>Bacteria</taxon>
        <taxon>Bacillati</taxon>
        <taxon>Bacillota</taxon>
        <taxon>Clostridia</taxon>
        <taxon>Eubacteriales</taxon>
        <taxon>Eubacteriaceae</taxon>
        <taxon>Eubacterium</taxon>
    </lineage>
</organism>
<feature type="domain" description="TraG P-loop" evidence="1">
    <location>
        <begin position="512"/>
        <end position="844"/>
    </location>
</feature>
<proteinExistence type="predicted"/>
<dbReference type="Proteomes" id="UP000431304">
    <property type="component" value="Unassembled WGS sequence"/>
</dbReference>
<dbReference type="InterPro" id="IPR043964">
    <property type="entry name" value="P-loop_TraG"/>
</dbReference>
<dbReference type="PANTHER" id="PTHR30121:SF6">
    <property type="entry name" value="SLR6007 PROTEIN"/>
    <property type="match status" value="1"/>
</dbReference>
<gene>
    <name evidence="2" type="ORF">GKE72_12285</name>
</gene>
<protein>
    <submittedName>
        <fullName evidence="2">DUF87 domain-containing protein</fullName>
    </submittedName>
</protein>
<dbReference type="SUPFAM" id="SSF52540">
    <property type="entry name" value="P-loop containing nucleoside triphosphate hydrolases"/>
    <property type="match status" value="1"/>
</dbReference>
<comment type="caution">
    <text evidence="2">The sequence shown here is derived from an EMBL/GenBank/DDBJ whole genome shotgun (WGS) entry which is preliminary data.</text>
</comment>
<sequence>MKMKQLRHEKKIYRELERMRKCRTFESSTDRTGQEPDDFLNMSAAQRLRMIHAEKMSVPKAERKTPDAKADQLPLPTTLAVDFLPIKKIKNGTIYTDDGRYVKVLEVLPINFLLKSREEQEQVIYDFEKFLRIAPDNFQIKVLAKKTDISSYLQRLNENIACEPDEKCRAMMEDSRKLLIDLGQNEAISRRFFLAFEAPKQELRMQTEEEIERVLCRMRDRVLTYLQNCGNRVAILGSTTEETAKIFYDLLNRTRNSSVDFSRRVSEVYRYYDLNYGKAGTQQIPVKEYVTPKRLDFRHSDYLQMDDIYYQTFYVRADSIPARVGAGWTACIINAGDGVDVDLYVEKKDRSRYIERIGRRLRWKGSSIKGMDQSTAEYDELSDRIASGYYLKNGLSGGANTNDFYYFALIVTISAPSLEAMRQKAQAYIDYLKSMEILLSPCDYEQVRAFHTYLPLARCDRKIFSRAKRNILTEGLAACYPFSSYEMSDPDGIILGSNELNGSLCMADFFNTSSYKNANIAIMGTSGAGKTYTIQLLAKRFREKKIQTFIIAPDKGHEYKRLCDNMNGTYVKFSPGGSACINVMEIRKKDDSANHVIDGAGREASELALKVQSLHVFFSLLIPTMTAEEDQILDEALILTYEKYGITHDNASLYDVAAGTYKKMPVLSDLYDVLKEMPEGTKRLCLMLNRFVHGSFASLNQQTNIRESEYMVFDVSDIQGEFLTALMYTVLEYVYARAKENRTKKKAIIVDEIWELIGSKSNAKAAEIVLEIFKIIRGYGGAAIAATQDLNDFFSLEDGKYGKGIINNCKTKIVLNLERDEAQAVQKLLSLSAEEYKEILHFERGHGLLCTGGNNIPVWFRSSALEHQLITTDRKDLEQMYVQMGGA</sequence>
<dbReference type="EMBL" id="WKRA01000022">
    <property type="protein sequence ID" value="MSD16821.1"/>
    <property type="molecule type" value="Genomic_DNA"/>
</dbReference>
<evidence type="ECO:0000259" key="1">
    <source>
        <dbReference type="Pfam" id="PF19044"/>
    </source>
</evidence>
<evidence type="ECO:0000313" key="2">
    <source>
        <dbReference type="EMBL" id="MSD16821.1"/>
    </source>
</evidence>
<dbReference type="AlphaFoldDB" id="A0A844DZM3"/>
<dbReference type="CDD" id="cd01127">
    <property type="entry name" value="TrwB_TraG_TraD_VirD4"/>
    <property type="match status" value="1"/>
</dbReference>
<reference evidence="2 3" key="1">
    <citation type="journal article" date="2019" name="Nat. Med.">
        <title>A library of human gut bacterial isolates paired with longitudinal multiomics data enables mechanistic microbiome research.</title>
        <authorList>
            <person name="Poyet M."/>
            <person name="Groussin M."/>
            <person name="Gibbons S.M."/>
            <person name="Avila-Pacheco J."/>
            <person name="Jiang X."/>
            <person name="Kearney S.M."/>
            <person name="Perrotta A.R."/>
            <person name="Berdy B."/>
            <person name="Zhao S."/>
            <person name="Lieberman T.D."/>
            <person name="Swanson P.K."/>
            <person name="Smith M."/>
            <person name="Roesemann S."/>
            <person name="Alexander J.E."/>
            <person name="Rich S.A."/>
            <person name="Livny J."/>
            <person name="Vlamakis H."/>
            <person name="Clish C."/>
            <person name="Bullock K."/>
            <person name="Deik A."/>
            <person name="Scott J."/>
            <person name="Pierce K.A."/>
            <person name="Xavier R.J."/>
            <person name="Alm E.J."/>
        </authorList>
    </citation>
    <scope>NUCLEOTIDE SEQUENCE [LARGE SCALE GENOMIC DNA]</scope>
    <source>
        <strain evidence="2 3">BIOML-A3</strain>
    </source>
</reference>
<dbReference type="PANTHER" id="PTHR30121">
    <property type="entry name" value="UNCHARACTERIZED PROTEIN YJGR-RELATED"/>
    <property type="match status" value="1"/>
</dbReference>
<dbReference type="Gene3D" id="1.10.8.730">
    <property type="match status" value="1"/>
</dbReference>
<dbReference type="InterPro" id="IPR027417">
    <property type="entry name" value="P-loop_NTPase"/>
</dbReference>
<evidence type="ECO:0000313" key="3">
    <source>
        <dbReference type="Proteomes" id="UP000431304"/>
    </source>
</evidence>